<dbReference type="GO" id="GO:0042597">
    <property type="term" value="C:periplasmic space"/>
    <property type="evidence" value="ECO:0007669"/>
    <property type="project" value="InterPro"/>
</dbReference>
<gene>
    <name evidence="9" type="ORF">RM50_07230</name>
</gene>
<evidence type="ECO:0000256" key="7">
    <source>
        <dbReference type="SAM" id="SignalP"/>
    </source>
</evidence>
<dbReference type="InterPro" id="IPR014756">
    <property type="entry name" value="Ig_E-set"/>
</dbReference>
<keyword evidence="4" id="KW-0186">Copper</keyword>
<evidence type="ECO:0000313" key="9">
    <source>
        <dbReference type="EMBL" id="KIC67786.1"/>
    </source>
</evidence>
<evidence type="ECO:0000256" key="5">
    <source>
        <dbReference type="SAM" id="MobiDB-lite"/>
    </source>
</evidence>
<dbReference type="EMBL" id="JWTB01000013">
    <property type="protein sequence ID" value="KIC67786.1"/>
    <property type="molecule type" value="Genomic_DNA"/>
</dbReference>
<dbReference type="InterPro" id="IPR014755">
    <property type="entry name" value="Cu-Rt/internalin_Ig-like"/>
</dbReference>
<dbReference type="InterPro" id="IPR032694">
    <property type="entry name" value="CopC/D"/>
</dbReference>
<comment type="subcellular location">
    <subcellularLocation>
        <location evidence="1">Cell envelope</location>
    </subcellularLocation>
</comment>
<dbReference type="InterPro" id="IPR007348">
    <property type="entry name" value="CopC_dom"/>
</dbReference>
<organism evidence="9 10">
    <name type="scientific">Pseudarthrobacter phenanthrenivorans</name>
    <name type="common">Arthrobacter phenanthrenivorans</name>
    <dbReference type="NCBI Taxonomy" id="361575"/>
    <lineage>
        <taxon>Bacteria</taxon>
        <taxon>Bacillati</taxon>
        <taxon>Actinomycetota</taxon>
        <taxon>Actinomycetes</taxon>
        <taxon>Micrococcales</taxon>
        <taxon>Micrococcaceae</taxon>
        <taxon>Pseudarthrobacter</taxon>
    </lineage>
</organism>
<dbReference type="Proteomes" id="UP000031196">
    <property type="component" value="Unassembled WGS sequence"/>
</dbReference>
<keyword evidence="3 7" id="KW-0732">Signal</keyword>
<keyword evidence="6" id="KW-1133">Transmembrane helix</keyword>
<dbReference type="Gene3D" id="2.60.40.1220">
    <property type="match status" value="1"/>
</dbReference>
<keyword evidence="6" id="KW-0472">Membrane</keyword>
<evidence type="ECO:0000256" key="3">
    <source>
        <dbReference type="ARBA" id="ARBA00022729"/>
    </source>
</evidence>
<protein>
    <submittedName>
        <fullName evidence="9">Copper resistance protein CopC</fullName>
    </submittedName>
</protein>
<keyword evidence="2" id="KW-0479">Metal-binding</keyword>
<sequence length="216" mass="21342">MRPVRRQLPRLVLGSFVLAAVVLGLAGPASAHDAAESTSPAQGATVPAPPAEVSVTFSNTPLGIGSSFSVKDAAGTEWADGAVQIVDAVATQKLRPGGPAGGYTVTWRVVSADSHPIEGTFTFTAASGAAGASPSGTSTPGTSSTVSSTPAAAVPGIGTAKPGVTEEPGEPANAGQPFQWSIVIFAAVAVGLLVALAVLARRRLTGDGETTDNDGE</sequence>
<reference evidence="9 10" key="1">
    <citation type="submission" date="2014-12" db="EMBL/GenBank/DDBJ databases">
        <title>Genome sequencing of Arthrobacter phenanthrenivorans SWC37.</title>
        <authorList>
            <person name="Tan P.W."/>
            <person name="Chan K.-G."/>
        </authorList>
    </citation>
    <scope>NUCLEOTIDE SEQUENCE [LARGE SCALE GENOMIC DNA]</scope>
    <source>
        <strain evidence="9 10">SWC37</strain>
    </source>
</reference>
<name>A0A0B4DMA6_PSEPS</name>
<proteinExistence type="predicted"/>
<feature type="transmembrane region" description="Helical" evidence="6">
    <location>
        <begin position="178"/>
        <end position="200"/>
    </location>
</feature>
<dbReference type="AlphaFoldDB" id="A0A0B4DMA6"/>
<evidence type="ECO:0000256" key="1">
    <source>
        <dbReference type="ARBA" id="ARBA00004196"/>
    </source>
</evidence>
<feature type="region of interest" description="Disordered" evidence="5">
    <location>
        <begin position="128"/>
        <end position="173"/>
    </location>
</feature>
<dbReference type="PANTHER" id="PTHR34820:SF4">
    <property type="entry name" value="INNER MEMBRANE PROTEIN YEBZ"/>
    <property type="match status" value="1"/>
</dbReference>
<evidence type="ECO:0000256" key="6">
    <source>
        <dbReference type="SAM" id="Phobius"/>
    </source>
</evidence>
<evidence type="ECO:0000256" key="4">
    <source>
        <dbReference type="ARBA" id="ARBA00023008"/>
    </source>
</evidence>
<feature type="chain" id="PRO_5002102708" evidence="7">
    <location>
        <begin position="32"/>
        <end position="216"/>
    </location>
</feature>
<comment type="caution">
    <text evidence="9">The sequence shown here is derived from an EMBL/GenBank/DDBJ whole genome shotgun (WGS) entry which is preliminary data.</text>
</comment>
<feature type="compositionally biased region" description="Low complexity" evidence="5">
    <location>
        <begin position="128"/>
        <end position="155"/>
    </location>
</feature>
<dbReference type="PANTHER" id="PTHR34820">
    <property type="entry name" value="INNER MEMBRANE PROTEIN YEBZ"/>
    <property type="match status" value="1"/>
</dbReference>
<accession>A0A0B4DMA6</accession>
<dbReference type="GO" id="GO:0046688">
    <property type="term" value="P:response to copper ion"/>
    <property type="evidence" value="ECO:0007669"/>
    <property type="project" value="InterPro"/>
</dbReference>
<dbReference type="Pfam" id="PF04234">
    <property type="entry name" value="CopC"/>
    <property type="match status" value="1"/>
</dbReference>
<feature type="signal peptide" evidence="7">
    <location>
        <begin position="1"/>
        <end position="31"/>
    </location>
</feature>
<feature type="domain" description="CopC" evidence="8">
    <location>
        <begin position="32"/>
        <end position="124"/>
    </location>
</feature>
<evidence type="ECO:0000313" key="10">
    <source>
        <dbReference type="Proteomes" id="UP000031196"/>
    </source>
</evidence>
<dbReference type="GO" id="GO:0030313">
    <property type="term" value="C:cell envelope"/>
    <property type="evidence" value="ECO:0007669"/>
    <property type="project" value="UniProtKB-SubCell"/>
</dbReference>
<dbReference type="GO" id="GO:0005507">
    <property type="term" value="F:copper ion binding"/>
    <property type="evidence" value="ECO:0007669"/>
    <property type="project" value="InterPro"/>
</dbReference>
<keyword evidence="6" id="KW-0812">Transmembrane</keyword>
<evidence type="ECO:0000256" key="2">
    <source>
        <dbReference type="ARBA" id="ARBA00022723"/>
    </source>
</evidence>
<dbReference type="GO" id="GO:0006825">
    <property type="term" value="P:copper ion transport"/>
    <property type="evidence" value="ECO:0007669"/>
    <property type="project" value="InterPro"/>
</dbReference>
<dbReference type="OrthoDB" id="5242236at2"/>
<dbReference type="SUPFAM" id="SSF81296">
    <property type="entry name" value="E set domains"/>
    <property type="match status" value="1"/>
</dbReference>
<dbReference type="RefSeq" id="WP_043451280.1">
    <property type="nucleotide sequence ID" value="NZ_JWTB01000013.1"/>
</dbReference>
<dbReference type="GO" id="GO:0005886">
    <property type="term" value="C:plasma membrane"/>
    <property type="evidence" value="ECO:0007669"/>
    <property type="project" value="TreeGrafter"/>
</dbReference>
<evidence type="ECO:0000259" key="8">
    <source>
        <dbReference type="Pfam" id="PF04234"/>
    </source>
</evidence>